<evidence type="ECO:0000313" key="2">
    <source>
        <dbReference type="Proteomes" id="UP000887013"/>
    </source>
</evidence>
<dbReference type="Proteomes" id="UP000887013">
    <property type="component" value="Unassembled WGS sequence"/>
</dbReference>
<sequence>MSSVRTASLSPDDQCYCRRRRTRDVIKPIMRRTAKSVTYGSESLAFSIDRKVTRDARRPAIMSDIARPRHHHPSPYHNTLQPSRSMMILLCCP</sequence>
<proteinExistence type="predicted"/>
<dbReference type="AlphaFoldDB" id="A0A8X6QSX7"/>
<dbReference type="EMBL" id="BMAW01132075">
    <property type="protein sequence ID" value="GFU41906.1"/>
    <property type="molecule type" value="Genomic_DNA"/>
</dbReference>
<comment type="caution">
    <text evidence="1">The sequence shown here is derived from an EMBL/GenBank/DDBJ whole genome shotgun (WGS) entry which is preliminary data.</text>
</comment>
<evidence type="ECO:0000313" key="1">
    <source>
        <dbReference type="EMBL" id="GFU41906.1"/>
    </source>
</evidence>
<protein>
    <submittedName>
        <fullName evidence="1">Uncharacterized protein</fullName>
    </submittedName>
</protein>
<organism evidence="1 2">
    <name type="scientific">Nephila pilipes</name>
    <name type="common">Giant wood spider</name>
    <name type="synonym">Nephila maculata</name>
    <dbReference type="NCBI Taxonomy" id="299642"/>
    <lineage>
        <taxon>Eukaryota</taxon>
        <taxon>Metazoa</taxon>
        <taxon>Ecdysozoa</taxon>
        <taxon>Arthropoda</taxon>
        <taxon>Chelicerata</taxon>
        <taxon>Arachnida</taxon>
        <taxon>Araneae</taxon>
        <taxon>Araneomorphae</taxon>
        <taxon>Entelegynae</taxon>
        <taxon>Araneoidea</taxon>
        <taxon>Nephilidae</taxon>
        <taxon>Nephila</taxon>
    </lineage>
</organism>
<reference evidence="1" key="1">
    <citation type="submission" date="2020-08" db="EMBL/GenBank/DDBJ databases">
        <title>Multicomponent nature underlies the extraordinary mechanical properties of spider dragline silk.</title>
        <authorList>
            <person name="Kono N."/>
            <person name="Nakamura H."/>
            <person name="Mori M."/>
            <person name="Yoshida Y."/>
            <person name="Ohtoshi R."/>
            <person name="Malay A.D."/>
            <person name="Moran D.A.P."/>
            <person name="Tomita M."/>
            <person name="Numata K."/>
            <person name="Arakawa K."/>
        </authorList>
    </citation>
    <scope>NUCLEOTIDE SEQUENCE</scope>
</reference>
<name>A0A8X6QSX7_NEPPI</name>
<accession>A0A8X6QSX7</accession>
<keyword evidence="2" id="KW-1185">Reference proteome</keyword>
<gene>
    <name evidence="1" type="ORF">NPIL_17721</name>
</gene>